<dbReference type="PANTHER" id="PTHR30346:SF28">
    <property type="entry name" value="HTH-TYPE TRANSCRIPTIONAL REGULATOR CYNR"/>
    <property type="match status" value="1"/>
</dbReference>
<evidence type="ECO:0000313" key="6">
    <source>
        <dbReference type="EMBL" id="MBM9505260.1"/>
    </source>
</evidence>
<dbReference type="SUPFAM" id="SSF53850">
    <property type="entry name" value="Periplasmic binding protein-like II"/>
    <property type="match status" value="1"/>
</dbReference>
<comment type="caution">
    <text evidence="6">The sequence shown here is derived from an EMBL/GenBank/DDBJ whole genome shotgun (WGS) entry which is preliminary data.</text>
</comment>
<dbReference type="Gene3D" id="3.40.190.290">
    <property type="match status" value="1"/>
</dbReference>
<accession>A0ABS2TPJ0</accession>
<evidence type="ECO:0000256" key="3">
    <source>
        <dbReference type="ARBA" id="ARBA00023125"/>
    </source>
</evidence>
<evidence type="ECO:0000313" key="7">
    <source>
        <dbReference type="Proteomes" id="UP000749040"/>
    </source>
</evidence>
<gene>
    <name evidence="6" type="ORF">ITX44_12025</name>
</gene>
<dbReference type="Proteomes" id="UP000749040">
    <property type="component" value="Unassembled WGS sequence"/>
</dbReference>
<dbReference type="InterPro" id="IPR000847">
    <property type="entry name" value="LysR_HTH_N"/>
</dbReference>
<dbReference type="PANTHER" id="PTHR30346">
    <property type="entry name" value="TRANSCRIPTIONAL DUAL REGULATOR HCAR-RELATED"/>
    <property type="match status" value="1"/>
</dbReference>
<reference evidence="6 7" key="1">
    <citation type="submission" date="2021-01" db="EMBL/GenBank/DDBJ databases">
        <title>Streptomyces acididurans sp. nov., isolated from a peat swamp forest soil.</title>
        <authorList>
            <person name="Chantavorakit T."/>
            <person name="Duangmal K."/>
        </authorList>
    </citation>
    <scope>NUCLEOTIDE SEQUENCE [LARGE SCALE GENOMIC DNA]</scope>
    <source>
        <strain evidence="6 7">KK5PA1</strain>
    </source>
</reference>
<keyword evidence="3" id="KW-0238">DNA-binding</keyword>
<dbReference type="InterPro" id="IPR036388">
    <property type="entry name" value="WH-like_DNA-bd_sf"/>
</dbReference>
<name>A0ABS2TPJ0_9ACTN</name>
<comment type="similarity">
    <text evidence="1">Belongs to the LysR transcriptional regulatory family.</text>
</comment>
<evidence type="ECO:0000259" key="5">
    <source>
        <dbReference type="PROSITE" id="PS50931"/>
    </source>
</evidence>
<keyword evidence="4" id="KW-0804">Transcription</keyword>
<organism evidence="6 7">
    <name type="scientific">Actinacidiphila acididurans</name>
    <dbReference type="NCBI Taxonomy" id="2784346"/>
    <lineage>
        <taxon>Bacteria</taxon>
        <taxon>Bacillati</taxon>
        <taxon>Actinomycetota</taxon>
        <taxon>Actinomycetes</taxon>
        <taxon>Kitasatosporales</taxon>
        <taxon>Streptomycetaceae</taxon>
        <taxon>Actinacidiphila</taxon>
    </lineage>
</organism>
<dbReference type="InterPro" id="IPR036390">
    <property type="entry name" value="WH_DNA-bd_sf"/>
</dbReference>
<dbReference type="SUPFAM" id="SSF46785">
    <property type="entry name" value="Winged helix' DNA-binding domain"/>
    <property type="match status" value="1"/>
</dbReference>
<protein>
    <submittedName>
        <fullName evidence="6">LysR family transcriptional regulator</fullName>
    </submittedName>
</protein>
<feature type="domain" description="HTH lysR-type" evidence="5">
    <location>
        <begin position="1"/>
        <end position="58"/>
    </location>
</feature>
<keyword evidence="2" id="KW-0805">Transcription regulation</keyword>
<evidence type="ECO:0000256" key="2">
    <source>
        <dbReference type="ARBA" id="ARBA00023015"/>
    </source>
</evidence>
<sequence length="313" mass="33653">MELRNLEHFVAVAEEGSFTRAAERLHLVQSTLSVSVKSLEKELGGPLFDRSTHHVALTDAGRALLVEARHALAAVEAARDAVAAVHGGLRGTVRVGIMHSLTLIDLAALLTRYHREHPEVQIVPSTAQGGSVELAAQVTDGRLDLAFVSLPGGRPPGLSVHPLATEPLLLACQDDHPFARRSVVPLAELDGERFVDFPAGWGTRLSVDRLFLAEGLRRVIAVEVTDIPTVTELVRAGFGFAFLTASLTRDSPAITLRPVRPTPQFAVSLVTPATRRLSAAARALADLVLSMFDPAAQQVRTRVRPGRETRGGR</sequence>
<evidence type="ECO:0000256" key="1">
    <source>
        <dbReference type="ARBA" id="ARBA00009437"/>
    </source>
</evidence>
<keyword evidence="7" id="KW-1185">Reference proteome</keyword>
<evidence type="ECO:0000256" key="4">
    <source>
        <dbReference type="ARBA" id="ARBA00023163"/>
    </source>
</evidence>
<dbReference type="InterPro" id="IPR005119">
    <property type="entry name" value="LysR_subst-bd"/>
</dbReference>
<dbReference type="PROSITE" id="PS50931">
    <property type="entry name" value="HTH_LYSR"/>
    <property type="match status" value="1"/>
</dbReference>
<proteinExistence type="inferred from homology"/>
<dbReference type="Gene3D" id="1.10.10.10">
    <property type="entry name" value="Winged helix-like DNA-binding domain superfamily/Winged helix DNA-binding domain"/>
    <property type="match status" value="1"/>
</dbReference>
<dbReference type="EMBL" id="JADKYB010000005">
    <property type="protein sequence ID" value="MBM9505260.1"/>
    <property type="molecule type" value="Genomic_DNA"/>
</dbReference>
<dbReference type="Pfam" id="PF03466">
    <property type="entry name" value="LysR_substrate"/>
    <property type="match status" value="1"/>
</dbReference>
<dbReference type="PRINTS" id="PR00039">
    <property type="entry name" value="HTHLYSR"/>
</dbReference>
<dbReference type="RefSeq" id="WP_205357103.1">
    <property type="nucleotide sequence ID" value="NZ_JADKYB010000005.1"/>
</dbReference>
<dbReference type="Pfam" id="PF00126">
    <property type="entry name" value="HTH_1"/>
    <property type="match status" value="1"/>
</dbReference>